<proteinExistence type="predicted"/>
<name>A0A1I6MRA4_9BACT</name>
<dbReference type="Proteomes" id="UP000199024">
    <property type="component" value="Unassembled WGS sequence"/>
</dbReference>
<gene>
    <name evidence="1" type="ORF">SAMN05421771_3355</name>
</gene>
<dbReference type="AlphaFoldDB" id="A0A1I6MRA4"/>
<sequence length="227" mass="25975">MSLHLRHDLALLHQSLLSGKLPRNLSWNEAVELVSQLGEVQPRNSDEFVFLVGTQRTFFKRPHTHELAVEEVARLRKFLRDAGPEVTEDASAQPCRMIVVIDHHAAHLYQDFNRSLPVDEKTLHPYDPFGFHHHLIHRKEAHYKGERVPEEISFYEDIAKELLPADEIVMIGHGTGKSSAVEFLIEYLKSHYHAVARHIIATETVDLSALTQPEIEVIAKRHMIAVV</sequence>
<evidence type="ECO:0000313" key="2">
    <source>
        <dbReference type="Proteomes" id="UP000199024"/>
    </source>
</evidence>
<organism evidence="1 2">
    <name type="scientific">Granulicella pectinivorans</name>
    <dbReference type="NCBI Taxonomy" id="474950"/>
    <lineage>
        <taxon>Bacteria</taxon>
        <taxon>Pseudomonadati</taxon>
        <taxon>Acidobacteriota</taxon>
        <taxon>Terriglobia</taxon>
        <taxon>Terriglobales</taxon>
        <taxon>Acidobacteriaceae</taxon>
        <taxon>Granulicella</taxon>
    </lineage>
</organism>
<keyword evidence="2" id="KW-1185">Reference proteome</keyword>
<reference evidence="1 2" key="1">
    <citation type="submission" date="2016-10" db="EMBL/GenBank/DDBJ databases">
        <authorList>
            <person name="de Groot N.N."/>
        </authorList>
    </citation>
    <scope>NUCLEOTIDE SEQUENCE [LARGE SCALE GENOMIC DNA]</scope>
    <source>
        <strain evidence="1 2">DSM 21001</strain>
    </source>
</reference>
<dbReference type="OrthoDB" id="7173112at2"/>
<dbReference type="RefSeq" id="WP_141223977.1">
    <property type="nucleotide sequence ID" value="NZ_FOZL01000001.1"/>
</dbReference>
<dbReference type="EMBL" id="FOZL01000001">
    <property type="protein sequence ID" value="SFS18137.1"/>
    <property type="molecule type" value="Genomic_DNA"/>
</dbReference>
<evidence type="ECO:0000313" key="1">
    <source>
        <dbReference type="EMBL" id="SFS18137.1"/>
    </source>
</evidence>
<accession>A0A1I6MRA4</accession>
<protein>
    <submittedName>
        <fullName evidence="1">Uncharacterized protein</fullName>
    </submittedName>
</protein>
<dbReference type="STRING" id="474950.SAMN05421771_3355"/>